<feature type="transmembrane region" description="Helical" evidence="1">
    <location>
        <begin position="156"/>
        <end position="177"/>
    </location>
</feature>
<gene>
    <name evidence="3" type="ORF">ET989_11315</name>
</gene>
<dbReference type="Proteomes" id="UP000292373">
    <property type="component" value="Unassembled WGS sequence"/>
</dbReference>
<dbReference type="EMBL" id="SDMQ01000011">
    <property type="protein sequence ID" value="TBT83538.1"/>
    <property type="molecule type" value="Genomic_DNA"/>
</dbReference>
<dbReference type="Pfam" id="PF20990">
    <property type="entry name" value="DUF2207_C"/>
    <property type="match status" value="1"/>
</dbReference>
<dbReference type="RefSeq" id="WP_131168997.1">
    <property type="nucleotide sequence ID" value="NZ_SDMQ01000011.1"/>
</dbReference>
<evidence type="ECO:0000313" key="4">
    <source>
        <dbReference type="Proteomes" id="UP000292373"/>
    </source>
</evidence>
<proteinExistence type="predicted"/>
<keyword evidence="1" id="KW-1133">Transmembrane helix</keyword>
<protein>
    <submittedName>
        <fullName evidence="3">DUF2207 domain-containing protein</fullName>
    </submittedName>
</protein>
<name>A0A4V2JSB5_9ACTN</name>
<keyword evidence="4" id="KW-1185">Reference proteome</keyword>
<evidence type="ECO:0000313" key="3">
    <source>
        <dbReference type="EMBL" id="TBT83538.1"/>
    </source>
</evidence>
<dbReference type="AlphaFoldDB" id="A0A4V2JSB5"/>
<keyword evidence="1" id="KW-0812">Transmembrane</keyword>
<feature type="domain" description="Predicted membrane protein YciQ-like C-terminal" evidence="2">
    <location>
        <begin position="38"/>
        <end position="242"/>
    </location>
</feature>
<dbReference type="OrthoDB" id="3719237at2"/>
<organism evidence="3 4">
    <name type="scientific">Propioniciclava sinopodophylli</name>
    <dbReference type="NCBI Taxonomy" id="1837344"/>
    <lineage>
        <taxon>Bacteria</taxon>
        <taxon>Bacillati</taxon>
        <taxon>Actinomycetota</taxon>
        <taxon>Actinomycetes</taxon>
        <taxon>Propionibacteriales</taxon>
        <taxon>Propionibacteriaceae</taxon>
        <taxon>Propioniciclava</taxon>
    </lineage>
</organism>
<dbReference type="InterPro" id="IPR048389">
    <property type="entry name" value="YciQ-like_C"/>
</dbReference>
<keyword evidence="1" id="KW-0472">Membrane</keyword>
<evidence type="ECO:0000256" key="1">
    <source>
        <dbReference type="SAM" id="Phobius"/>
    </source>
</evidence>
<accession>A0A4V2JSB5</accession>
<evidence type="ECO:0000259" key="2">
    <source>
        <dbReference type="Pfam" id="PF20990"/>
    </source>
</evidence>
<sequence length="377" mass="39634">MLWPALLAILTVVALVARIVLVRGEQDAVGNQTVAVAFAPPRAVTPGLSGALRREVKHSSIVPSEILDLAVRGVWQVGVVGEGRDKVWFVQRDGITEPELPEVPLAVYRAVFPPGSALTRVELSPDPGRTHAFQAATAEAYAAVERRGWVEHGVSTRLLAAGWVGLGLAAVGFMTLAGGASGAAIPLLGFTIVGGLAAQFIKPKPWRLTQEGRRINDELDGLKLYMTMAEADRLKVLQAPDTAERLPALAGPDGTDKGEIAKLHERLLPYAVLFGILPQWSEVVKHAYEEAEYAPAWLALDVATDILLWSTFLNMGGFDALGELGDFGGDMGEATGLDEIGAGDGGDFGGDMGGGDGGGGFFDGGGDGGGFDFDFDF</sequence>
<reference evidence="3 4" key="1">
    <citation type="submission" date="2019-01" db="EMBL/GenBank/DDBJ databases">
        <title>Lactibacter flavus gen. nov., sp. nov., a novel bacterium of the family Propionibacteriaceae isolated from raw milk and dairy products.</title>
        <authorList>
            <person name="Huptas C."/>
            <person name="Wenning M."/>
            <person name="Breitenwieser F."/>
            <person name="Doll E."/>
            <person name="Von Neubeck M."/>
            <person name="Busse H.-J."/>
            <person name="Scherer S."/>
        </authorList>
    </citation>
    <scope>NUCLEOTIDE SEQUENCE [LARGE SCALE GENOMIC DNA]</scope>
    <source>
        <strain evidence="3 4">KCTC 33808</strain>
    </source>
</reference>
<comment type="caution">
    <text evidence="3">The sequence shown here is derived from an EMBL/GenBank/DDBJ whole genome shotgun (WGS) entry which is preliminary data.</text>
</comment>